<reference evidence="1" key="2">
    <citation type="submission" date="2020-09" db="EMBL/GenBank/DDBJ databases">
        <authorList>
            <person name="Sun Q."/>
            <person name="Ohkuma M."/>
        </authorList>
    </citation>
    <scope>NUCLEOTIDE SEQUENCE</scope>
    <source>
        <strain evidence="1">JCM 4988</strain>
    </source>
</reference>
<proteinExistence type="predicted"/>
<name>A0A918QAA0_9ACTN</name>
<sequence length="116" mass="13581">MQDELVLPPRLLWRDPRPIPRFNRQEPVTKIVRDPGFYEPSDEDGCSRFRYFCQPHDRPYWHESCGEGPHVIALHCQEHGPESMWPQPLMLMFPEGFDPPLSNAQLAWVQAENDAV</sequence>
<evidence type="ECO:0000313" key="1">
    <source>
        <dbReference type="EMBL" id="GGZ36537.1"/>
    </source>
</evidence>
<gene>
    <name evidence="1" type="ORF">GCM10010387_33250</name>
</gene>
<comment type="caution">
    <text evidence="1">The sequence shown here is derived from an EMBL/GenBank/DDBJ whole genome shotgun (WGS) entry which is preliminary data.</text>
</comment>
<dbReference type="AlphaFoldDB" id="A0A918QAA0"/>
<keyword evidence="2" id="KW-1185">Reference proteome</keyword>
<reference evidence="1" key="1">
    <citation type="journal article" date="2014" name="Int. J. Syst. Evol. Microbiol.">
        <title>Complete genome sequence of Corynebacterium casei LMG S-19264T (=DSM 44701T), isolated from a smear-ripened cheese.</title>
        <authorList>
            <consortium name="US DOE Joint Genome Institute (JGI-PGF)"/>
            <person name="Walter F."/>
            <person name="Albersmeier A."/>
            <person name="Kalinowski J."/>
            <person name="Ruckert C."/>
        </authorList>
    </citation>
    <scope>NUCLEOTIDE SEQUENCE</scope>
    <source>
        <strain evidence="1">JCM 4988</strain>
    </source>
</reference>
<dbReference type="EMBL" id="BMWG01000009">
    <property type="protein sequence ID" value="GGZ36537.1"/>
    <property type="molecule type" value="Genomic_DNA"/>
</dbReference>
<dbReference type="Proteomes" id="UP000630936">
    <property type="component" value="Unassembled WGS sequence"/>
</dbReference>
<accession>A0A918QAA0</accession>
<protein>
    <submittedName>
        <fullName evidence="1">Uncharacterized protein</fullName>
    </submittedName>
</protein>
<evidence type="ECO:0000313" key="2">
    <source>
        <dbReference type="Proteomes" id="UP000630936"/>
    </source>
</evidence>
<organism evidence="1 2">
    <name type="scientific">Streptomyces inusitatus</name>
    <dbReference type="NCBI Taxonomy" id="68221"/>
    <lineage>
        <taxon>Bacteria</taxon>
        <taxon>Bacillati</taxon>
        <taxon>Actinomycetota</taxon>
        <taxon>Actinomycetes</taxon>
        <taxon>Kitasatosporales</taxon>
        <taxon>Streptomycetaceae</taxon>
        <taxon>Streptomyces</taxon>
    </lineage>
</organism>